<evidence type="ECO:0000313" key="2">
    <source>
        <dbReference type="Proteomes" id="UP001179280"/>
    </source>
</evidence>
<gene>
    <name evidence="1" type="ORF">JOC54_000185</name>
</gene>
<dbReference type="EMBL" id="JAFBCV010000001">
    <property type="protein sequence ID" value="MBM7836954.1"/>
    <property type="molecule type" value="Genomic_DNA"/>
</dbReference>
<sequence length="361" mass="42516">MNDKFSSSEVGAKIVQWYSCILSNSYKEATLLKNEVQQMLKRMEEDDKMLAYYSLVEYRHNNILDKSSKTEPLEDQFKFVETELDHYLKYLYYFVSGQDEFNNQKFRTSIKMFRKAERLLEHVKDDAEEADFLGYMGYAYYRIDQYLLALSYLEQAETAFRRLGVINNAVNNKQVIGAIYVELRQYEKGERILQECLNESTHSLMTGVILRAIGLSKFAQADYKSATTYFYESLEIDEHRNSYYGMCTLTELSHAQFKLNINEEANITFRKAKASVQYFDDFEFKTRCKYIEGLYIENNFSMVDEAIDELYEARLFFEVCELAEELIEIFDKKGDNEKVIKYLKIAYQAKLNPETIGDGQE</sequence>
<keyword evidence="2" id="KW-1185">Reference proteome</keyword>
<dbReference type="SUPFAM" id="SSF48452">
    <property type="entry name" value="TPR-like"/>
    <property type="match status" value="1"/>
</dbReference>
<reference evidence="1" key="1">
    <citation type="submission" date="2021-01" db="EMBL/GenBank/DDBJ databases">
        <title>Genomic Encyclopedia of Type Strains, Phase IV (KMG-IV): sequencing the most valuable type-strain genomes for metagenomic binning, comparative biology and taxonomic classification.</title>
        <authorList>
            <person name="Goeker M."/>
        </authorList>
    </citation>
    <scope>NUCLEOTIDE SEQUENCE</scope>
    <source>
        <strain evidence="1">DSM 21943</strain>
    </source>
</reference>
<dbReference type="SMART" id="SM00028">
    <property type="entry name" value="TPR"/>
    <property type="match status" value="3"/>
</dbReference>
<dbReference type="EC" id="3.1.-.-" evidence="1"/>
<evidence type="ECO:0000313" key="1">
    <source>
        <dbReference type="EMBL" id="MBM7836954.1"/>
    </source>
</evidence>
<dbReference type="InterPro" id="IPR019734">
    <property type="entry name" value="TPR_rpt"/>
</dbReference>
<protein>
    <submittedName>
        <fullName evidence="1">Response regulator aspartate phosphatase B</fullName>
        <ecNumber evidence="1">3.1.-.-</ecNumber>
    </submittedName>
</protein>
<accession>A0ABS2SN57</accession>
<dbReference type="RefSeq" id="WP_204463697.1">
    <property type="nucleotide sequence ID" value="NZ_JAFBCV010000001.1"/>
</dbReference>
<dbReference type="InterPro" id="IPR011990">
    <property type="entry name" value="TPR-like_helical_dom_sf"/>
</dbReference>
<organism evidence="1 2">
    <name type="scientific">Shouchella xiaoxiensis</name>
    <dbReference type="NCBI Taxonomy" id="766895"/>
    <lineage>
        <taxon>Bacteria</taxon>
        <taxon>Bacillati</taxon>
        <taxon>Bacillota</taxon>
        <taxon>Bacilli</taxon>
        <taxon>Bacillales</taxon>
        <taxon>Bacillaceae</taxon>
        <taxon>Shouchella</taxon>
    </lineage>
</organism>
<name>A0ABS2SN57_9BACI</name>
<comment type="caution">
    <text evidence="1">The sequence shown here is derived from an EMBL/GenBank/DDBJ whole genome shotgun (WGS) entry which is preliminary data.</text>
</comment>
<dbReference type="Gene3D" id="1.25.40.10">
    <property type="entry name" value="Tetratricopeptide repeat domain"/>
    <property type="match status" value="1"/>
</dbReference>
<dbReference type="Pfam" id="PF18801">
    <property type="entry name" value="RapH_N"/>
    <property type="match status" value="1"/>
</dbReference>
<dbReference type="Proteomes" id="UP001179280">
    <property type="component" value="Unassembled WGS sequence"/>
</dbReference>
<proteinExistence type="predicted"/>
<keyword evidence="1" id="KW-0378">Hydrolase</keyword>
<dbReference type="GO" id="GO:0016787">
    <property type="term" value="F:hydrolase activity"/>
    <property type="evidence" value="ECO:0007669"/>
    <property type="project" value="UniProtKB-KW"/>
</dbReference>